<comment type="caution">
    <text evidence="1">The sequence shown here is derived from an EMBL/GenBank/DDBJ whole genome shotgun (WGS) entry which is preliminary data.</text>
</comment>
<sequence>MGIAGALNLLIHINSLFVNDYFCVIKKRLMHIASTFSV</sequence>
<dbReference type="AlphaFoldDB" id="A0AAV2VLM6"/>
<evidence type="ECO:0000313" key="1">
    <source>
        <dbReference type="EMBL" id="CCO45369.1"/>
    </source>
</evidence>
<accession>A0AAV2VLM6</accession>
<dbReference type="EMBL" id="CAOF01000054">
    <property type="protein sequence ID" value="CCO45369.1"/>
    <property type="molecule type" value="Genomic_DNA"/>
</dbReference>
<proteinExistence type="predicted"/>
<name>A0AAV2VLM6_9VIBR</name>
<dbReference type="Proteomes" id="UP000018211">
    <property type="component" value="Unassembled WGS sequence"/>
</dbReference>
<evidence type="ECO:0000313" key="2">
    <source>
        <dbReference type="Proteomes" id="UP000018211"/>
    </source>
</evidence>
<organism evidence="1 2">
    <name type="scientific">Vibrio nigripulchritudo SOn1</name>
    <dbReference type="NCBI Taxonomy" id="1238450"/>
    <lineage>
        <taxon>Bacteria</taxon>
        <taxon>Pseudomonadati</taxon>
        <taxon>Pseudomonadota</taxon>
        <taxon>Gammaproteobacteria</taxon>
        <taxon>Vibrionales</taxon>
        <taxon>Vibrionaceae</taxon>
        <taxon>Vibrio</taxon>
    </lineage>
</organism>
<protein>
    <submittedName>
        <fullName evidence="1">Uncharacterized protein</fullName>
    </submittedName>
</protein>
<gene>
    <name evidence="1" type="ORF">VIBNISOn1_1470007</name>
</gene>
<reference evidence="1 2" key="1">
    <citation type="journal article" date="2013" name="ISME J.">
        <title>Comparative genomics of pathogenic lineages of Vibrio nigripulchritudo identifies virulence-associated traits.</title>
        <authorList>
            <person name="Goudenege D."/>
            <person name="Labreuche Y."/>
            <person name="Krin E."/>
            <person name="Ansquer D."/>
            <person name="Mangenot S."/>
            <person name="Calteau A."/>
            <person name="Medigue C."/>
            <person name="Mazel D."/>
            <person name="Polz M.F."/>
            <person name="Le Roux F."/>
        </authorList>
    </citation>
    <scope>NUCLEOTIDE SEQUENCE [LARGE SCALE GENOMIC DNA]</scope>
    <source>
        <strain evidence="1 2">SOn1</strain>
    </source>
</reference>